<dbReference type="SUPFAM" id="SSF53187">
    <property type="entry name" value="Zn-dependent exopeptidases"/>
    <property type="match status" value="1"/>
</dbReference>
<keyword evidence="2" id="KW-1185">Reference proteome</keyword>
<reference evidence="1 2" key="1">
    <citation type="submission" date="2016-10" db="EMBL/GenBank/DDBJ databases">
        <authorList>
            <person name="de Groot N.N."/>
        </authorList>
    </citation>
    <scope>NUCLEOTIDE SEQUENCE [LARGE SCALE GENOMIC DNA]</scope>
    <source>
        <strain evidence="1 2">DSM 24677</strain>
    </source>
</reference>
<dbReference type="GO" id="GO:0016787">
    <property type="term" value="F:hydrolase activity"/>
    <property type="evidence" value="ECO:0007669"/>
    <property type="project" value="UniProtKB-KW"/>
</dbReference>
<dbReference type="InterPro" id="IPR007709">
    <property type="entry name" value="N-FG_amidohydro"/>
</dbReference>
<dbReference type="STRING" id="576131.SAMN05444486_103202"/>
<dbReference type="GeneID" id="78125155"/>
<sequence>MPRVAYDLIHPERRTTSVVFASPHSGRDYPWTFLRKTVLDQHTIRTSEDAFVDRLFSHAPKCGAPFLTAGAPRAFIDLNRAPEELDPALFEGVSARGHNPRVASGLGVVPRVVAGGRAIYRGKLPLSEAERRINIYWRPYHEMLGKLLDQSKAAFGEAILVDCHSMPHEAMDLAARGAIRRPEVVIGDRHGASASTEIVDHIEAAFTRAGLHVVRNVPFAGAYICQTYGRPSKGQHAIQIEIDRSIYMNEQMIRPNGNFEAFRRVLKGITAEICEIGRKVAEPLAAE</sequence>
<dbReference type="Gene3D" id="3.40.630.40">
    <property type="entry name" value="Zn-dependent exopeptidases"/>
    <property type="match status" value="1"/>
</dbReference>
<dbReference type="OrthoDB" id="9802050at2"/>
<gene>
    <name evidence="1" type="ORF">SAMN05444486_103202</name>
</gene>
<organism evidence="1 2">
    <name type="scientific">Lentibacter algarum</name>
    <dbReference type="NCBI Taxonomy" id="576131"/>
    <lineage>
        <taxon>Bacteria</taxon>
        <taxon>Pseudomonadati</taxon>
        <taxon>Pseudomonadota</taxon>
        <taxon>Alphaproteobacteria</taxon>
        <taxon>Rhodobacterales</taxon>
        <taxon>Roseobacteraceae</taxon>
        <taxon>Lentibacter</taxon>
    </lineage>
</organism>
<proteinExistence type="predicted"/>
<accession>A0A1H3LWY8</accession>
<dbReference type="Proteomes" id="UP000199026">
    <property type="component" value="Unassembled WGS sequence"/>
</dbReference>
<dbReference type="AlphaFoldDB" id="A0A1H3LWY8"/>
<evidence type="ECO:0000313" key="2">
    <source>
        <dbReference type="Proteomes" id="UP000199026"/>
    </source>
</evidence>
<keyword evidence="1" id="KW-0378">Hydrolase</keyword>
<dbReference type="RefSeq" id="WP_089892219.1">
    <property type="nucleotide sequence ID" value="NZ_CALJFH010000013.1"/>
</dbReference>
<name>A0A1H3LWY8_9RHOB</name>
<dbReference type="EMBL" id="FNPR01000003">
    <property type="protein sequence ID" value="SDY68534.1"/>
    <property type="molecule type" value="Genomic_DNA"/>
</dbReference>
<dbReference type="Pfam" id="PF05013">
    <property type="entry name" value="FGase"/>
    <property type="match status" value="1"/>
</dbReference>
<evidence type="ECO:0000313" key="1">
    <source>
        <dbReference type="EMBL" id="SDY68534.1"/>
    </source>
</evidence>
<protein>
    <submittedName>
        <fullName evidence="1">N-formylglutamate amidohydrolase</fullName>
    </submittedName>
</protein>